<organism evidence="3 4">
    <name type="scientific">Haliea salexigens</name>
    <dbReference type="NCBI Taxonomy" id="287487"/>
    <lineage>
        <taxon>Bacteria</taxon>
        <taxon>Pseudomonadati</taxon>
        <taxon>Pseudomonadota</taxon>
        <taxon>Gammaproteobacteria</taxon>
        <taxon>Cellvibrionales</taxon>
        <taxon>Halieaceae</taxon>
        <taxon>Haliea</taxon>
    </lineage>
</organism>
<protein>
    <submittedName>
        <fullName evidence="3">Peptidase</fullName>
    </submittedName>
</protein>
<name>A0A3C1KKY1_9GAMM</name>
<evidence type="ECO:0000259" key="2">
    <source>
        <dbReference type="Pfam" id="PF01551"/>
    </source>
</evidence>
<keyword evidence="1" id="KW-0732">Signal</keyword>
<reference evidence="3 4" key="1">
    <citation type="journal article" date="2018" name="Nat. Biotechnol.">
        <title>A standardized bacterial taxonomy based on genome phylogeny substantially revises the tree of life.</title>
        <authorList>
            <person name="Parks D.H."/>
            <person name="Chuvochina M."/>
            <person name="Waite D.W."/>
            <person name="Rinke C."/>
            <person name="Skarshewski A."/>
            <person name="Chaumeil P.A."/>
            <person name="Hugenholtz P."/>
        </authorList>
    </citation>
    <scope>NUCLEOTIDE SEQUENCE [LARGE SCALE GENOMIC DNA]</scope>
    <source>
        <strain evidence="3">UBA9158</strain>
    </source>
</reference>
<sequence>MKACLFAALMAVGGHSAFAACLDVQGNLQQGGLIWGQAAPGTPVLLDGAALDVLDDGTFIAGFSRDADPSAVLQVGDCRQELAIAPREYNIQRVEGVPQRTVTPPPEQLARIARERELVNAAKARQLRRPDLLAGVLAGFRWPVEGRISGVYGSQRVYNGQPGSPHYGVDVAVPTGTIVRAPAAGVVTLAEPDLFYSGGTIILDHGYRLSSSFLHLSKVRVAVGDAIAPGDIIGEVGATGRATGPHLDWRMSWRSARIDPQLLVPPMRLPEAGNTP</sequence>
<dbReference type="InterPro" id="IPR050570">
    <property type="entry name" value="Cell_wall_metabolism_enzyme"/>
</dbReference>
<evidence type="ECO:0000313" key="4">
    <source>
        <dbReference type="Proteomes" id="UP000259273"/>
    </source>
</evidence>
<feature type="domain" description="M23ase beta-sheet core" evidence="2">
    <location>
        <begin position="165"/>
        <end position="260"/>
    </location>
</feature>
<evidence type="ECO:0000313" key="3">
    <source>
        <dbReference type="EMBL" id="HAN26876.1"/>
    </source>
</evidence>
<dbReference type="InterPro" id="IPR016047">
    <property type="entry name" value="M23ase_b-sheet_dom"/>
</dbReference>
<feature type="signal peptide" evidence="1">
    <location>
        <begin position="1"/>
        <end position="19"/>
    </location>
</feature>
<dbReference type="Gene3D" id="2.70.70.10">
    <property type="entry name" value="Glucose Permease (Domain IIA)"/>
    <property type="match status" value="1"/>
</dbReference>
<dbReference type="PANTHER" id="PTHR21666">
    <property type="entry name" value="PEPTIDASE-RELATED"/>
    <property type="match status" value="1"/>
</dbReference>
<dbReference type="SUPFAM" id="SSF51261">
    <property type="entry name" value="Duplicated hybrid motif"/>
    <property type="match status" value="1"/>
</dbReference>
<dbReference type="AlphaFoldDB" id="A0A3C1KKY1"/>
<dbReference type="FunFam" id="2.70.70.10:FF:000019">
    <property type="entry name" value="M23 family peptidase"/>
    <property type="match status" value="1"/>
</dbReference>
<dbReference type="Proteomes" id="UP000259273">
    <property type="component" value="Unassembled WGS sequence"/>
</dbReference>
<dbReference type="PANTHER" id="PTHR21666:SF285">
    <property type="entry name" value="M23 FAMILY METALLOPEPTIDASE"/>
    <property type="match status" value="1"/>
</dbReference>
<proteinExistence type="predicted"/>
<feature type="chain" id="PRO_5017716519" evidence="1">
    <location>
        <begin position="20"/>
        <end position="276"/>
    </location>
</feature>
<dbReference type="InterPro" id="IPR011055">
    <property type="entry name" value="Dup_hybrid_motif"/>
</dbReference>
<dbReference type="GO" id="GO:0004222">
    <property type="term" value="F:metalloendopeptidase activity"/>
    <property type="evidence" value="ECO:0007669"/>
    <property type="project" value="TreeGrafter"/>
</dbReference>
<accession>A0A3C1KKY1</accession>
<evidence type="ECO:0000256" key="1">
    <source>
        <dbReference type="SAM" id="SignalP"/>
    </source>
</evidence>
<dbReference type="EMBL" id="DMND01000063">
    <property type="protein sequence ID" value="HAN26876.1"/>
    <property type="molecule type" value="Genomic_DNA"/>
</dbReference>
<dbReference type="Pfam" id="PF01551">
    <property type="entry name" value="Peptidase_M23"/>
    <property type="match status" value="1"/>
</dbReference>
<dbReference type="CDD" id="cd12797">
    <property type="entry name" value="M23_peptidase"/>
    <property type="match status" value="1"/>
</dbReference>
<gene>
    <name evidence="3" type="ORF">DCP75_03990</name>
</gene>
<dbReference type="STRING" id="1121937.GCA_000423125_00753"/>
<comment type="caution">
    <text evidence="3">The sequence shown here is derived from an EMBL/GenBank/DDBJ whole genome shotgun (WGS) entry which is preliminary data.</text>
</comment>
<dbReference type="PROSITE" id="PS51257">
    <property type="entry name" value="PROKAR_LIPOPROTEIN"/>
    <property type="match status" value="1"/>
</dbReference>